<evidence type="ECO:0000313" key="2">
    <source>
        <dbReference type="EMBL" id="GMS88111.1"/>
    </source>
</evidence>
<feature type="non-terminal residue" evidence="2">
    <location>
        <position position="119"/>
    </location>
</feature>
<gene>
    <name evidence="2" type="ORF">PENTCL1PPCAC_10286</name>
</gene>
<protein>
    <submittedName>
        <fullName evidence="2">Uncharacterized protein</fullName>
    </submittedName>
</protein>
<proteinExistence type="predicted"/>
<keyword evidence="3" id="KW-1185">Reference proteome</keyword>
<organism evidence="2 3">
    <name type="scientific">Pristionchus entomophagus</name>
    <dbReference type="NCBI Taxonomy" id="358040"/>
    <lineage>
        <taxon>Eukaryota</taxon>
        <taxon>Metazoa</taxon>
        <taxon>Ecdysozoa</taxon>
        <taxon>Nematoda</taxon>
        <taxon>Chromadorea</taxon>
        <taxon>Rhabditida</taxon>
        <taxon>Rhabditina</taxon>
        <taxon>Diplogasteromorpha</taxon>
        <taxon>Diplogasteroidea</taxon>
        <taxon>Neodiplogasteridae</taxon>
        <taxon>Pristionchus</taxon>
    </lineage>
</organism>
<dbReference type="Proteomes" id="UP001432027">
    <property type="component" value="Unassembled WGS sequence"/>
</dbReference>
<reference evidence="2" key="1">
    <citation type="submission" date="2023-10" db="EMBL/GenBank/DDBJ databases">
        <title>Genome assembly of Pristionchus species.</title>
        <authorList>
            <person name="Yoshida K."/>
            <person name="Sommer R.J."/>
        </authorList>
    </citation>
    <scope>NUCLEOTIDE SEQUENCE</scope>
    <source>
        <strain evidence="2">RS0144</strain>
    </source>
</reference>
<name>A0AAV5SY47_9BILA</name>
<evidence type="ECO:0000256" key="1">
    <source>
        <dbReference type="SAM" id="MobiDB-lite"/>
    </source>
</evidence>
<feature type="compositionally biased region" description="Low complexity" evidence="1">
    <location>
        <begin position="63"/>
        <end position="73"/>
    </location>
</feature>
<evidence type="ECO:0000313" key="3">
    <source>
        <dbReference type="Proteomes" id="UP001432027"/>
    </source>
</evidence>
<feature type="non-terminal residue" evidence="2">
    <location>
        <position position="1"/>
    </location>
</feature>
<sequence length="119" mass="12475">SDEPQSSAQRMQLTPDSSRFSKIICGSSRSISLIVSTSLLAIAFVHRLQLSSGGGVSREGGASLSTSDKTSSSVLPTSSDTFRILRTATAASSSSEKAEKSIFSYVESSSELSSDRETS</sequence>
<comment type="caution">
    <text evidence="2">The sequence shown here is derived from an EMBL/GenBank/DDBJ whole genome shotgun (WGS) entry which is preliminary data.</text>
</comment>
<feature type="region of interest" description="Disordered" evidence="1">
    <location>
        <begin position="52"/>
        <end position="77"/>
    </location>
</feature>
<accession>A0AAV5SY47</accession>
<dbReference type="EMBL" id="BTSX01000003">
    <property type="protein sequence ID" value="GMS88111.1"/>
    <property type="molecule type" value="Genomic_DNA"/>
</dbReference>
<dbReference type="AlphaFoldDB" id="A0AAV5SY47"/>